<dbReference type="PANTHER" id="PTHR23279">
    <property type="entry name" value="DEFECTIVE PROBOSCIS EXTENSION RESPONSE DPR -RELATED"/>
    <property type="match status" value="1"/>
</dbReference>
<evidence type="ECO:0000259" key="3">
    <source>
        <dbReference type="PROSITE" id="PS50835"/>
    </source>
</evidence>
<dbReference type="InterPro" id="IPR036179">
    <property type="entry name" value="Ig-like_dom_sf"/>
</dbReference>
<dbReference type="EMBL" id="CAXKWB010012303">
    <property type="protein sequence ID" value="CAL4104141.1"/>
    <property type="molecule type" value="Genomic_DNA"/>
</dbReference>
<keyword evidence="2" id="KW-1133">Transmembrane helix</keyword>
<name>A0AAV2QVT4_MEGNR</name>
<dbReference type="AlphaFoldDB" id="A0AAV2QVT4"/>
<organism evidence="4 5">
    <name type="scientific">Meganyctiphanes norvegica</name>
    <name type="common">Northern krill</name>
    <name type="synonym">Thysanopoda norvegica</name>
    <dbReference type="NCBI Taxonomy" id="48144"/>
    <lineage>
        <taxon>Eukaryota</taxon>
        <taxon>Metazoa</taxon>
        <taxon>Ecdysozoa</taxon>
        <taxon>Arthropoda</taxon>
        <taxon>Crustacea</taxon>
        <taxon>Multicrustacea</taxon>
        <taxon>Malacostraca</taxon>
        <taxon>Eumalacostraca</taxon>
        <taxon>Eucarida</taxon>
        <taxon>Euphausiacea</taxon>
        <taxon>Euphausiidae</taxon>
        <taxon>Meganyctiphanes</taxon>
    </lineage>
</organism>
<dbReference type="Proteomes" id="UP001497623">
    <property type="component" value="Unassembled WGS sequence"/>
</dbReference>
<accession>A0AAV2QVT4</accession>
<dbReference type="PANTHER" id="PTHR23279:SF21">
    <property type="entry name" value="DEFECTIVE PROBOSCIS EXTENSION RESPONSE 11, ISOFORM B-RELATED"/>
    <property type="match status" value="1"/>
</dbReference>
<proteinExistence type="predicted"/>
<dbReference type="InterPro" id="IPR013783">
    <property type="entry name" value="Ig-like_fold"/>
</dbReference>
<feature type="domain" description="Ig-like" evidence="3">
    <location>
        <begin position="222"/>
        <end position="326"/>
    </location>
</feature>
<evidence type="ECO:0000256" key="2">
    <source>
        <dbReference type="SAM" id="Phobius"/>
    </source>
</evidence>
<dbReference type="SMART" id="SM00408">
    <property type="entry name" value="IGc2"/>
    <property type="match status" value="1"/>
</dbReference>
<dbReference type="SMART" id="SM00409">
    <property type="entry name" value="IG"/>
    <property type="match status" value="2"/>
</dbReference>
<protein>
    <recommendedName>
        <fullName evidence="3">Ig-like domain-containing protein</fullName>
    </recommendedName>
</protein>
<evidence type="ECO:0000256" key="1">
    <source>
        <dbReference type="SAM" id="MobiDB-lite"/>
    </source>
</evidence>
<feature type="region of interest" description="Disordered" evidence="1">
    <location>
        <begin position="41"/>
        <end position="117"/>
    </location>
</feature>
<comment type="caution">
    <text evidence="4">The sequence shown here is derived from an EMBL/GenBank/DDBJ whole genome shotgun (WGS) entry which is preliminary data.</text>
</comment>
<keyword evidence="2" id="KW-0472">Membrane</keyword>
<keyword evidence="2" id="KW-0812">Transmembrane</keyword>
<dbReference type="Gene3D" id="2.60.40.10">
    <property type="entry name" value="Immunoglobulins"/>
    <property type="match status" value="2"/>
</dbReference>
<dbReference type="GO" id="GO:0032589">
    <property type="term" value="C:neuron projection membrane"/>
    <property type="evidence" value="ECO:0007669"/>
    <property type="project" value="TreeGrafter"/>
</dbReference>
<dbReference type="Pfam" id="PF13927">
    <property type="entry name" value="Ig_3"/>
    <property type="match status" value="1"/>
</dbReference>
<feature type="compositionally biased region" description="Low complexity" evidence="1">
    <location>
        <begin position="61"/>
        <end position="115"/>
    </location>
</feature>
<gene>
    <name evidence="4" type="ORF">MNOR_LOCUS17720</name>
</gene>
<dbReference type="InterPro" id="IPR007110">
    <property type="entry name" value="Ig-like_dom"/>
</dbReference>
<evidence type="ECO:0000313" key="4">
    <source>
        <dbReference type="EMBL" id="CAL4104141.1"/>
    </source>
</evidence>
<keyword evidence="5" id="KW-1185">Reference proteome</keyword>
<dbReference type="PROSITE" id="PS50835">
    <property type="entry name" value="IG_LIKE"/>
    <property type="match status" value="2"/>
</dbReference>
<feature type="domain" description="Ig-like" evidence="3">
    <location>
        <begin position="330"/>
        <end position="425"/>
    </location>
</feature>
<dbReference type="SUPFAM" id="SSF48726">
    <property type="entry name" value="Immunoglobulin"/>
    <property type="match status" value="2"/>
</dbReference>
<dbReference type="InterPro" id="IPR037448">
    <property type="entry name" value="Zig-8"/>
</dbReference>
<feature type="transmembrane region" description="Helical" evidence="2">
    <location>
        <begin position="473"/>
        <end position="492"/>
    </location>
</feature>
<feature type="non-terminal residue" evidence="4">
    <location>
        <position position="494"/>
    </location>
</feature>
<reference evidence="4 5" key="1">
    <citation type="submission" date="2024-05" db="EMBL/GenBank/DDBJ databases">
        <authorList>
            <person name="Wallberg A."/>
        </authorList>
    </citation>
    <scope>NUCLEOTIDE SEQUENCE [LARGE SCALE GENOMIC DNA]</scope>
</reference>
<dbReference type="GO" id="GO:0050808">
    <property type="term" value="P:synapse organization"/>
    <property type="evidence" value="ECO:0007669"/>
    <property type="project" value="TreeGrafter"/>
</dbReference>
<evidence type="ECO:0000313" key="5">
    <source>
        <dbReference type="Proteomes" id="UP001497623"/>
    </source>
</evidence>
<dbReference type="InterPro" id="IPR003598">
    <property type="entry name" value="Ig_sub2"/>
</dbReference>
<dbReference type="InterPro" id="IPR003599">
    <property type="entry name" value="Ig_sub"/>
</dbReference>
<sequence length="494" mass="53711">MPVCLNISAIYMVGFEHFTLEFDKPHQPRAAMLRVCHFPATDTRDNSQPEHSIKAVSVCKPSSQPSLQSSQPTPATPSPQSTPSRSPSATFSPQSPFSSHPSSSSQPATSSLPDSPLRLRYKPLKTKNWSSIPLYGKTCTVRLSTIDSGQCPIDTIFCMSTLENITYFVSWSSILLYGKTCTVRLSTIDSAIIHHEKKLNNAETKNAQDCDVEGADIPQPGPSISADNINEMRTVLGLSGRQTIKCVKMLRPNLGRNSVSWVRNSDKHILTVDRYTFISDNRFTARFEPETETWTLQVKFISASDAGFYECQVSTEPKISHFVNLNVIIPRVSVPGGSELYVRSGSTVTVKCVISNALHPPNYVFWYHESSRVVGGGTLPGVRQEPLETLDNGVSVSSLTINTASAAHAGNYTCSPAHLTPASVVLHVLNGEHPAAMQHGTSGGSPHSMGHVGVAGWMAPLLLLGLLYHRSSIVWAIAASVTAVLLNCATIQRW</sequence>
<feature type="compositionally biased region" description="Basic and acidic residues" evidence="1">
    <location>
        <begin position="42"/>
        <end position="53"/>
    </location>
</feature>